<feature type="compositionally biased region" description="Low complexity" evidence="1">
    <location>
        <begin position="129"/>
        <end position="143"/>
    </location>
</feature>
<feature type="compositionally biased region" description="Basic and acidic residues" evidence="1">
    <location>
        <begin position="1116"/>
        <end position="1126"/>
    </location>
</feature>
<feature type="compositionally biased region" description="Polar residues" evidence="1">
    <location>
        <begin position="53"/>
        <end position="62"/>
    </location>
</feature>
<sequence length="1895" mass="211218">MSQMTRIDGDGDEGGGGVGVCGGVSDAQKTPFIADELQDGENSLEPGELVTPPHQQAENASASPAPKKLLAKDVMNKALRKLTQIDTAVNCGEKERAILELEAIRRKETTAKIATNEKPSSPLPLENGSATAAEVSTALAASTEDADDSEGLYSDTDSSADDEQKNVEDVQQARKEKQEEAAAAAAPQPPAPHHPFLGMSPLRFHMRPPCFDYSRLGYMPRMQRGGIRGARSPLYPRPPAPKRGGTSRGATPPPSTALSCNGIQGQQSSSAGVGAYGPALPPGQTQGQGQGGKRPQSVLIWTTSEPPVSFVFNFVSECGNPQHKSCKPKESQLPASNSNETASDGAQREQGKRSRDTPREREENHRNRFREKRSERSRESKTASSRDRPRERSRERYKEKKRERSNEKQRARSKEGNRSRERRFERYKEKSEHFKAKPRERSREKRLDSSKEKQLDRSNEKRRELSKERQRDPNSSKDKTTSRSTDKLASTAAKDERRDRTENFTLKTMSSQHRRSRSKSRKSKSRAKTPPLPQANSAAVQDAEKQLQQTPPAVDSSKSFDIFAESPPRLNKPGSPIPNHLSGEPTTAQMNIATTVERSTTPPLEIRHMTPKPVAALVADSPKPTATATTPQLKIHSEIHIRIGALLEENDPHLEALLATKEQLLRQSTEHRNKKEAPKDSPLQIKQEPIEPSPATSSSRHTKKSSTPEHRTAPPPQRHTNPFKREIVLNEVSSRVSPRRSTESLRHSMQRNGDRHNSRAERDSKAQRQSDEFKERAIKQEKNRSRTPPLLTVRQIKVERDTTPPLPPQRDTERDVPVRNGVLAANAPPPPATLMTTTAANKADGHSPDTDDYIDNWENDDSMAFGDSNTPKNPASTIATRLNGDDEDSNSLWNTKSTPPPKSKQPQQQQLATASAATEAAAAEVTGPGPAVPDKALINIQDLYEKFMKSIKMGGNASEATTAATTEANTNSSLSNSTAEESSSDTEATTSSSSSSSSSSDDDDNDDDDDDDSSTDEDDNNEQVKQQQEQQLEAQPAAGDARDVAVGGKQLLSHKKNNVSKDLRKLKSLEDNLARIQMMRENYDSGDDICEELLKMESLFLMQRNAIMNKYRKPELKPASEEEQQRQHAQQQQQQPLEQQEQEQTQLPIPESPINKIFDANREAIKLTISPLKLSRKPAIFDKDEAEVAPQPQPLEEKLTKPPKEIAIVKPTIVETRTKQPRIQQHQHSQHQHYPHHHSHQQHHPHQQQHQLKRSHTRERSRSRSISRNRFRRNVRPSRGKDSTRSPSPRRRRPMLLSRRPRFGKGRLGGGRSRSRSASRSRTRSRSPLRWRSVKPTLGRRRGSLSPPCKMLGPRSPPPKISRRRSYSRERCFSRSPLPFKPPSPPMRRSWTKSRSRSRSRRRSHTRSKSRSRSPHAQIFDDYFVENQRLEAAAYYYNMSLMQQDASGEQYDSYAAYMDTAYNMDQAYAQYKEYSSGAVAAPMDYDYNAVSLMPPSTIPVLRELPMAPVVQVAVQKGNVLEIVPSMEPAMQLANIPDIVQEEPPEDNSKPKRKRVNFVDNVLPTYESDSEDRIKIETAVERGVSLCRDRCAAMALRLQRIREQLLAMPAVLPPVAPKPPNQEKPVLVQKKPRFRYYHFEPMKGVIVKSWERKLRPLVSHPPPRFDPKYMAMLVKSGRLPMPAFLRHRPPPLPAQADAMLQEFFSKHPPPPLQHGLPHYLRGPPPMATVPHPAAPPPIASQPIPVLGAQSYPCYPPAPAPVLSAVPSVASIPAPVPVPVSLPLPLPVPGPVPILTAPPLTLTPPPALVSPYFTPPPLPTLSSHFTVQPVPTMREIMPVDILQKIGPLPKTLDLDVGNTGLEEANTDLNEDETTATPAEATPDVDQHPPPAQLVETL</sequence>
<feature type="compositionally biased region" description="Basic residues" evidence="1">
    <location>
        <begin position="1313"/>
        <end position="1343"/>
    </location>
</feature>
<gene>
    <name evidence="2" type="primary">Dgri\GH15196</name>
    <name evidence="2" type="ORF">Dgri_GH15196</name>
</gene>
<dbReference type="KEGG" id="dgr:6557593"/>
<organism evidence="3">
    <name type="scientific">Drosophila grimshawi</name>
    <name type="common">Hawaiian fruit fly</name>
    <name type="synonym">Idiomyia grimshawi</name>
    <dbReference type="NCBI Taxonomy" id="7222"/>
    <lineage>
        <taxon>Eukaryota</taxon>
        <taxon>Metazoa</taxon>
        <taxon>Ecdysozoa</taxon>
        <taxon>Arthropoda</taxon>
        <taxon>Hexapoda</taxon>
        <taxon>Insecta</taxon>
        <taxon>Pterygota</taxon>
        <taxon>Neoptera</taxon>
        <taxon>Endopterygota</taxon>
        <taxon>Diptera</taxon>
        <taxon>Brachycera</taxon>
        <taxon>Muscomorpha</taxon>
        <taxon>Ephydroidea</taxon>
        <taxon>Drosophilidae</taxon>
        <taxon>Drosophila</taxon>
        <taxon>Hawaiian Drosophila</taxon>
    </lineage>
</organism>
<dbReference type="PANTHER" id="PTHR48125">
    <property type="entry name" value="LP07818P1"/>
    <property type="match status" value="1"/>
</dbReference>
<evidence type="ECO:0000313" key="3">
    <source>
        <dbReference type="Proteomes" id="UP000001070"/>
    </source>
</evidence>
<dbReference type="FunCoup" id="B4IXR7">
    <property type="interactions" value="166"/>
</dbReference>
<feature type="compositionally biased region" description="Basic and acidic residues" evidence="1">
    <location>
        <begin position="162"/>
        <end position="180"/>
    </location>
</feature>
<feature type="compositionally biased region" description="Basic and acidic residues" evidence="1">
    <location>
        <begin position="740"/>
        <end position="784"/>
    </location>
</feature>
<feature type="compositionally biased region" description="Low complexity" evidence="1">
    <location>
        <begin position="962"/>
        <end position="999"/>
    </location>
</feature>
<feature type="region of interest" description="Disordered" evidence="1">
    <location>
        <begin position="318"/>
        <end position="585"/>
    </location>
</feature>
<feature type="region of interest" description="Disordered" evidence="1">
    <location>
        <begin position="109"/>
        <end position="200"/>
    </location>
</feature>
<keyword evidence="3" id="KW-1185">Reference proteome</keyword>
<feature type="compositionally biased region" description="Polar residues" evidence="1">
    <location>
        <begin position="546"/>
        <end position="559"/>
    </location>
</feature>
<feature type="compositionally biased region" description="Basic and acidic residues" evidence="1">
    <location>
        <begin position="493"/>
        <end position="502"/>
    </location>
</feature>
<feature type="compositionally biased region" description="Basic residues" evidence="1">
    <location>
        <begin position="1390"/>
        <end position="1414"/>
    </location>
</feature>
<feature type="compositionally biased region" description="Basic and acidic residues" evidence="1">
    <location>
        <begin position="668"/>
        <end position="679"/>
    </location>
</feature>
<feature type="compositionally biased region" description="Acidic residues" evidence="1">
    <location>
        <begin position="1862"/>
        <end position="1871"/>
    </location>
</feature>
<evidence type="ECO:0000313" key="2">
    <source>
        <dbReference type="EMBL" id="EDV96438.1"/>
    </source>
</evidence>
<dbReference type="OMA" id="YNMEQAY"/>
<feature type="compositionally biased region" description="Low complexity" evidence="1">
    <location>
        <begin position="1872"/>
        <end position="1881"/>
    </location>
</feature>
<feature type="region of interest" description="Disordered" evidence="1">
    <location>
        <begin position="1116"/>
        <end position="1151"/>
    </location>
</feature>
<feature type="region of interest" description="Disordered" evidence="1">
    <location>
        <begin position="962"/>
        <end position="1059"/>
    </location>
</feature>
<proteinExistence type="predicted"/>
<feature type="compositionally biased region" description="Acidic residues" evidence="1">
    <location>
        <begin position="1000"/>
        <end position="1021"/>
    </location>
</feature>
<feature type="compositionally biased region" description="Low complexity" evidence="1">
    <location>
        <begin position="904"/>
        <end position="933"/>
    </location>
</feature>
<dbReference type="eggNOG" id="ENOG502QPQ7">
    <property type="taxonomic scope" value="Eukaryota"/>
</dbReference>
<dbReference type="HOGENOM" id="CLU_236060_0_0_1"/>
<evidence type="ECO:0000256" key="1">
    <source>
        <dbReference type="SAM" id="MobiDB-lite"/>
    </source>
</evidence>
<feature type="region of interest" description="Disordered" evidence="1">
    <location>
        <begin position="1218"/>
        <end position="1415"/>
    </location>
</feature>
<accession>B4IXR7</accession>
<dbReference type="OrthoDB" id="8050562at2759"/>
<feature type="region of interest" description="Disordered" evidence="1">
    <location>
        <begin position="224"/>
        <end position="301"/>
    </location>
</feature>
<feature type="compositionally biased region" description="Low complexity" evidence="1">
    <location>
        <begin position="1127"/>
        <end position="1146"/>
    </location>
</feature>
<feature type="compositionally biased region" description="Basic and acidic residues" evidence="1">
    <location>
        <begin position="346"/>
        <end position="486"/>
    </location>
</feature>
<dbReference type="PhylomeDB" id="B4IXR7"/>
<feature type="region of interest" description="Disordered" evidence="1">
    <location>
        <begin position="1"/>
        <end position="67"/>
    </location>
</feature>
<dbReference type="Proteomes" id="UP000001070">
    <property type="component" value="Unassembled WGS sequence"/>
</dbReference>
<dbReference type="InParanoid" id="B4IXR7"/>
<dbReference type="PANTHER" id="PTHR48125:SF12">
    <property type="entry name" value="AT HOOK TRANSCRIPTION FACTOR FAMILY-RELATED"/>
    <property type="match status" value="1"/>
</dbReference>
<feature type="compositionally biased region" description="Polar residues" evidence="1">
    <location>
        <begin position="867"/>
        <end position="880"/>
    </location>
</feature>
<feature type="region of interest" description="Disordered" evidence="1">
    <location>
        <begin position="1854"/>
        <end position="1895"/>
    </location>
</feature>
<feature type="compositionally biased region" description="Polar residues" evidence="1">
    <location>
        <begin position="333"/>
        <end position="344"/>
    </location>
</feature>
<feature type="compositionally biased region" description="Acidic residues" evidence="1">
    <location>
        <begin position="850"/>
        <end position="861"/>
    </location>
</feature>
<reference evidence="2 3" key="1">
    <citation type="journal article" date="2007" name="Nature">
        <title>Evolution of genes and genomes on the Drosophila phylogeny.</title>
        <authorList>
            <consortium name="Drosophila 12 Genomes Consortium"/>
            <person name="Clark A.G."/>
            <person name="Eisen M.B."/>
            <person name="Smith D.R."/>
            <person name="Bergman C.M."/>
            <person name="Oliver B."/>
            <person name="Markow T.A."/>
            <person name="Kaufman T.C."/>
            <person name="Kellis M."/>
            <person name="Gelbart W."/>
            <person name="Iyer V.N."/>
            <person name="Pollard D.A."/>
            <person name="Sackton T.B."/>
            <person name="Larracuente A.M."/>
            <person name="Singh N.D."/>
            <person name="Abad J.P."/>
            <person name="Abt D.N."/>
            <person name="Adryan B."/>
            <person name="Aguade M."/>
            <person name="Akashi H."/>
            <person name="Anderson W.W."/>
            <person name="Aquadro C.F."/>
            <person name="Ardell D.H."/>
            <person name="Arguello R."/>
            <person name="Artieri C.G."/>
            <person name="Barbash D.A."/>
            <person name="Barker D."/>
            <person name="Barsanti P."/>
            <person name="Batterham P."/>
            <person name="Batzoglou S."/>
            <person name="Begun D."/>
            <person name="Bhutkar A."/>
            <person name="Blanco E."/>
            <person name="Bosak S.A."/>
            <person name="Bradley R.K."/>
            <person name="Brand A.D."/>
            <person name="Brent M.R."/>
            <person name="Brooks A.N."/>
            <person name="Brown R.H."/>
            <person name="Butlin R.K."/>
            <person name="Caggese C."/>
            <person name="Calvi B.R."/>
            <person name="Bernardo de Carvalho A."/>
            <person name="Caspi A."/>
            <person name="Castrezana S."/>
            <person name="Celniker S.E."/>
            <person name="Chang J.L."/>
            <person name="Chapple C."/>
            <person name="Chatterji S."/>
            <person name="Chinwalla A."/>
            <person name="Civetta A."/>
            <person name="Clifton S.W."/>
            <person name="Comeron J.M."/>
            <person name="Costello J.C."/>
            <person name="Coyne J.A."/>
            <person name="Daub J."/>
            <person name="David R.G."/>
            <person name="Delcher A.L."/>
            <person name="Delehaunty K."/>
            <person name="Do C.B."/>
            <person name="Ebling H."/>
            <person name="Edwards K."/>
            <person name="Eickbush T."/>
            <person name="Evans J.D."/>
            <person name="Filipski A."/>
            <person name="Findeiss S."/>
            <person name="Freyhult E."/>
            <person name="Fulton L."/>
            <person name="Fulton R."/>
            <person name="Garcia A.C."/>
            <person name="Gardiner A."/>
            <person name="Garfield D.A."/>
            <person name="Garvin B.E."/>
            <person name="Gibson G."/>
            <person name="Gilbert D."/>
            <person name="Gnerre S."/>
            <person name="Godfrey J."/>
            <person name="Good R."/>
            <person name="Gotea V."/>
            <person name="Gravely B."/>
            <person name="Greenberg A.J."/>
            <person name="Griffiths-Jones S."/>
            <person name="Gross S."/>
            <person name="Guigo R."/>
            <person name="Gustafson E.A."/>
            <person name="Haerty W."/>
            <person name="Hahn M.W."/>
            <person name="Halligan D.L."/>
            <person name="Halpern A.L."/>
            <person name="Halter G.M."/>
            <person name="Han M.V."/>
            <person name="Heger A."/>
            <person name="Hillier L."/>
            <person name="Hinrichs A.S."/>
            <person name="Holmes I."/>
            <person name="Hoskins R.A."/>
            <person name="Hubisz M.J."/>
            <person name="Hultmark D."/>
            <person name="Huntley M.A."/>
            <person name="Jaffe D.B."/>
            <person name="Jagadeeshan S."/>
            <person name="Jeck W.R."/>
            <person name="Johnson J."/>
            <person name="Jones C.D."/>
            <person name="Jordan W.C."/>
            <person name="Karpen G.H."/>
            <person name="Kataoka E."/>
            <person name="Keightley P.D."/>
            <person name="Kheradpour P."/>
            <person name="Kirkness E.F."/>
            <person name="Koerich L.B."/>
            <person name="Kristiansen K."/>
            <person name="Kudrna D."/>
            <person name="Kulathinal R.J."/>
            <person name="Kumar S."/>
            <person name="Kwok R."/>
            <person name="Lander E."/>
            <person name="Langley C.H."/>
            <person name="Lapoint R."/>
            <person name="Lazzaro B.P."/>
            <person name="Lee S.J."/>
            <person name="Levesque L."/>
            <person name="Li R."/>
            <person name="Lin C.F."/>
            <person name="Lin M.F."/>
            <person name="Lindblad-Toh K."/>
            <person name="Llopart A."/>
            <person name="Long M."/>
            <person name="Low L."/>
            <person name="Lozovsky E."/>
            <person name="Lu J."/>
            <person name="Luo M."/>
            <person name="Machado C.A."/>
            <person name="Makalowski W."/>
            <person name="Marzo M."/>
            <person name="Matsuda M."/>
            <person name="Matzkin L."/>
            <person name="McAllister B."/>
            <person name="McBride C.S."/>
            <person name="McKernan B."/>
            <person name="McKernan K."/>
            <person name="Mendez-Lago M."/>
            <person name="Minx P."/>
            <person name="Mollenhauer M.U."/>
            <person name="Montooth K."/>
            <person name="Mount S.M."/>
            <person name="Mu X."/>
            <person name="Myers E."/>
            <person name="Negre B."/>
            <person name="Newfeld S."/>
            <person name="Nielsen R."/>
            <person name="Noor M.A."/>
            <person name="O'Grady P."/>
            <person name="Pachter L."/>
            <person name="Papaceit M."/>
            <person name="Parisi M.J."/>
            <person name="Parisi M."/>
            <person name="Parts L."/>
            <person name="Pedersen J.S."/>
            <person name="Pesole G."/>
            <person name="Phillippy A.M."/>
            <person name="Ponting C.P."/>
            <person name="Pop M."/>
            <person name="Porcelli D."/>
            <person name="Powell J.R."/>
            <person name="Prohaska S."/>
            <person name="Pruitt K."/>
            <person name="Puig M."/>
            <person name="Quesneville H."/>
            <person name="Ram K.R."/>
            <person name="Rand D."/>
            <person name="Rasmussen M.D."/>
            <person name="Reed L.K."/>
            <person name="Reenan R."/>
            <person name="Reily A."/>
            <person name="Remington K.A."/>
            <person name="Rieger T.T."/>
            <person name="Ritchie M.G."/>
            <person name="Robin C."/>
            <person name="Rogers Y.H."/>
            <person name="Rohde C."/>
            <person name="Rozas J."/>
            <person name="Rubenfield M.J."/>
            <person name="Ruiz A."/>
            <person name="Russo S."/>
            <person name="Salzberg S.L."/>
            <person name="Sanchez-Gracia A."/>
            <person name="Saranga D.J."/>
            <person name="Sato H."/>
            <person name="Schaeffer S.W."/>
            <person name="Schatz M.C."/>
            <person name="Schlenke T."/>
            <person name="Schwartz R."/>
            <person name="Segarra C."/>
            <person name="Singh R.S."/>
            <person name="Sirot L."/>
            <person name="Sirota M."/>
            <person name="Sisneros N.B."/>
            <person name="Smith C.D."/>
            <person name="Smith T.F."/>
            <person name="Spieth J."/>
            <person name="Stage D.E."/>
            <person name="Stark A."/>
            <person name="Stephan W."/>
            <person name="Strausberg R.L."/>
            <person name="Strempel S."/>
            <person name="Sturgill D."/>
            <person name="Sutton G."/>
            <person name="Sutton G.G."/>
            <person name="Tao W."/>
            <person name="Teichmann S."/>
            <person name="Tobari Y.N."/>
            <person name="Tomimura Y."/>
            <person name="Tsolas J.M."/>
            <person name="Valente V.L."/>
            <person name="Venter E."/>
            <person name="Venter J.C."/>
            <person name="Vicario S."/>
            <person name="Vieira F.G."/>
            <person name="Vilella A.J."/>
            <person name="Villasante A."/>
            <person name="Walenz B."/>
            <person name="Wang J."/>
            <person name="Wasserman M."/>
            <person name="Watts T."/>
            <person name="Wilson D."/>
            <person name="Wilson R.K."/>
            <person name="Wing R.A."/>
            <person name="Wolfner M.F."/>
            <person name="Wong A."/>
            <person name="Wong G.K."/>
            <person name="Wu C.I."/>
            <person name="Wu G."/>
            <person name="Yamamoto D."/>
            <person name="Yang H.P."/>
            <person name="Yang S.P."/>
            <person name="Yorke J.A."/>
            <person name="Yoshida K."/>
            <person name="Zdobnov E."/>
            <person name="Zhang P."/>
            <person name="Zhang Y."/>
            <person name="Zimin A.V."/>
            <person name="Baldwin J."/>
            <person name="Abdouelleil A."/>
            <person name="Abdulkadir J."/>
            <person name="Abebe A."/>
            <person name="Abera B."/>
            <person name="Abreu J."/>
            <person name="Acer S.C."/>
            <person name="Aftuck L."/>
            <person name="Alexander A."/>
            <person name="An P."/>
            <person name="Anderson E."/>
            <person name="Anderson S."/>
            <person name="Arachi H."/>
            <person name="Azer M."/>
            <person name="Bachantsang P."/>
            <person name="Barry A."/>
            <person name="Bayul T."/>
            <person name="Berlin A."/>
            <person name="Bessette D."/>
            <person name="Bloom T."/>
            <person name="Blye J."/>
            <person name="Boguslavskiy L."/>
            <person name="Bonnet C."/>
            <person name="Boukhgalter B."/>
            <person name="Bourzgui I."/>
            <person name="Brown A."/>
            <person name="Cahill P."/>
            <person name="Channer S."/>
            <person name="Cheshatsang Y."/>
            <person name="Chuda L."/>
            <person name="Citroen M."/>
            <person name="Collymore A."/>
            <person name="Cooke P."/>
            <person name="Costello M."/>
            <person name="D'Aco K."/>
            <person name="Daza R."/>
            <person name="De Haan G."/>
            <person name="DeGray S."/>
            <person name="DeMaso C."/>
            <person name="Dhargay N."/>
            <person name="Dooley K."/>
            <person name="Dooley E."/>
            <person name="Doricent M."/>
            <person name="Dorje P."/>
            <person name="Dorjee K."/>
            <person name="Dupes A."/>
            <person name="Elong R."/>
            <person name="Falk J."/>
            <person name="Farina A."/>
            <person name="Faro S."/>
            <person name="Ferguson D."/>
            <person name="Fisher S."/>
            <person name="Foley C.D."/>
            <person name="Franke A."/>
            <person name="Friedrich D."/>
            <person name="Gadbois L."/>
            <person name="Gearin G."/>
            <person name="Gearin C.R."/>
            <person name="Giannoukos G."/>
            <person name="Goode T."/>
            <person name="Graham J."/>
            <person name="Grandbois E."/>
            <person name="Grewal S."/>
            <person name="Gyaltsen K."/>
            <person name="Hafez N."/>
            <person name="Hagos B."/>
            <person name="Hall J."/>
            <person name="Henson C."/>
            <person name="Hollinger A."/>
            <person name="Honan T."/>
            <person name="Huard M.D."/>
            <person name="Hughes L."/>
            <person name="Hurhula B."/>
            <person name="Husby M.E."/>
            <person name="Kamat A."/>
            <person name="Kanga B."/>
            <person name="Kashin S."/>
            <person name="Khazanovich D."/>
            <person name="Kisner P."/>
            <person name="Lance K."/>
            <person name="Lara M."/>
            <person name="Lee W."/>
            <person name="Lennon N."/>
            <person name="Letendre F."/>
            <person name="LeVine R."/>
            <person name="Lipovsky A."/>
            <person name="Liu X."/>
            <person name="Liu J."/>
            <person name="Liu S."/>
            <person name="Lokyitsang T."/>
            <person name="Lokyitsang Y."/>
            <person name="Lubonja R."/>
            <person name="Lui A."/>
            <person name="MacDonald P."/>
            <person name="Magnisalis V."/>
            <person name="Maru K."/>
            <person name="Matthews C."/>
            <person name="McCusker W."/>
            <person name="McDonough S."/>
            <person name="Mehta T."/>
            <person name="Meldrim J."/>
            <person name="Meneus L."/>
            <person name="Mihai O."/>
            <person name="Mihalev A."/>
            <person name="Mihova T."/>
            <person name="Mittelman R."/>
            <person name="Mlenga V."/>
            <person name="Montmayeur A."/>
            <person name="Mulrain L."/>
            <person name="Navidi A."/>
            <person name="Naylor J."/>
            <person name="Negash T."/>
            <person name="Nguyen T."/>
            <person name="Nguyen N."/>
            <person name="Nicol R."/>
            <person name="Norbu C."/>
            <person name="Norbu N."/>
            <person name="Novod N."/>
            <person name="O'Neill B."/>
            <person name="Osman S."/>
            <person name="Markiewicz E."/>
            <person name="Oyono O.L."/>
            <person name="Patti C."/>
            <person name="Phunkhang P."/>
            <person name="Pierre F."/>
            <person name="Priest M."/>
            <person name="Raghuraman S."/>
            <person name="Rege F."/>
            <person name="Reyes R."/>
            <person name="Rise C."/>
            <person name="Rogov P."/>
            <person name="Ross K."/>
            <person name="Ryan E."/>
            <person name="Settipalli S."/>
            <person name="Shea T."/>
            <person name="Sherpa N."/>
            <person name="Shi L."/>
            <person name="Shih D."/>
            <person name="Sparrow T."/>
            <person name="Spaulding J."/>
            <person name="Stalker J."/>
            <person name="Stange-Thomann N."/>
            <person name="Stavropoulos S."/>
            <person name="Stone C."/>
            <person name="Strader C."/>
            <person name="Tesfaye S."/>
            <person name="Thomson T."/>
            <person name="Thoulutsang Y."/>
            <person name="Thoulutsang D."/>
            <person name="Topham K."/>
            <person name="Topping I."/>
            <person name="Tsamla T."/>
            <person name="Vassiliev H."/>
            <person name="Vo A."/>
            <person name="Wangchuk T."/>
            <person name="Wangdi T."/>
            <person name="Weiand M."/>
            <person name="Wilkinson J."/>
            <person name="Wilson A."/>
            <person name="Yadav S."/>
            <person name="Young G."/>
            <person name="Yu Q."/>
            <person name="Zembek L."/>
            <person name="Zhong D."/>
            <person name="Zimmer A."/>
            <person name="Zwirko Z."/>
            <person name="Jaffe D.B."/>
            <person name="Alvarez P."/>
            <person name="Brockman W."/>
            <person name="Butler J."/>
            <person name="Chin C."/>
            <person name="Gnerre S."/>
            <person name="Grabherr M."/>
            <person name="Kleber M."/>
            <person name="Mauceli E."/>
            <person name="MacCallum I."/>
        </authorList>
    </citation>
    <scope>NUCLEOTIDE SEQUENCE [LARGE SCALE GENOMIC DNA]</scope>
    <source>
        <strain evidence="3">Tucson 15287-2541.00</strain>
    </source>
</reference>
<protein>
    <submittedName>
        <fullName evidence="2">GH15196</fullName>
    </submittedName>
</protein>
<feature type="compositionally biased region" description="Basic residues" evidence="1">
    <location>
        <begin position="1228"/>
        <end position="1278"/>
    </location>
</feature>
<feature type="region of interest" description="Disordered" evidence="1">
    <location>
        <begin position="667"/>
        <end position="934"/>
    </location>
</feature>
<feature type="compositionally biased region" description="Polar residues" evidence="1">
    <location>
        <begin position="256"/>
        <end position="271"/>
    </location>
</feature>
<feature type="compositionally biased region" description="Basic residues" evidence="1">
    <location>
        <begin position="512"/>
        <end position="527"/>
    </location>
</feature>
<feature type="compositionally biased region" description="Low complexity" evidence="1">
    <location>
        <begin position="1023"/>
        <end position="1048"/>
    </location>
</feature>
<dbReference type="EMBL" id="CH916366">
    <property type="protein sequence ID" value="EDV96438.1"/>
    <property type="molecule type" value="Genomic_DNA"/>
</dbReference>
<name>B4IXR7_DROGR</name>
<feature type="compositionally biased region" description="Basic residues" evidence="1">
    <location>
        <begin position="1288"/>
        <end position="1305"/>
    </location>
</feature>